<proteinExistence type="predicted"/>
<evidence type="ECO:0000256" key="1">
    <source>
        <dbReference type="SAM" id="MobiDB-lite"/>
    </source>
</evidence>
<name>A0A6J6UNU8_9ZZZZ</name>
<feature type="compositionally biased region" description="Basic and acidic residues" evidence="1">
    <location>
        <begin position="188"/>
        <end position="198"/>
    </location>
</feature>
<organism evidence="2">
    <name type="scientific">freshwater metagenome</name>
    <dbReference type="NCBI Taxonomy" id="449393"/>
    <lineage>
        <taxon>unclassified sequences</taxon>
        <taxon>metagenomes</taxon>
        <taxon>ecological metagenomes</taxon>
    </lineage>
</organism>
<reference evidence="2" key="1">
    <citation type="submission" date="2020-05" db="EMBL/GenBank/DDBJ databases">
        <authorList>
            <person name="Chiriac C."/>
            <person name="Salcher M."/>
            <person name="Ghai R."/>
            <person name="Kavagutti S V."/>
        </authorList>
    </citation>
    <scope>NUCLEOTIDE SEQUENCE</scope>
</reference>
<evidence type="ECO:0000313" key="2">
    <source>
        <dbReference type="EMBL" id="CAB4760229.1"/>
    </source>
</evidence>
<feature type="region of interest" description="Disordered" evidence="1">
    <location>
        <begin position="91"/>
        <end position="123"/>
    </location>
</feature>
<feature type="region of interest" description="Disordered" evidence="1">
    <location>
        <begin position="138"/>
        <end position="205"/>
    </location>
</feature>
<sequence length="205" mass="23938">MARHHRLGPGACAALRPGFEDARSRRQPAHDAKRPHHEGDRRRYGRWAHLPAHSGRRLFRRRPRGHERRSILRRCWAGSHRLHALRRLHDRMPHRGEEHPPEELSRARRGCGRRRPSPHHRRLNRGEARWRLCHHDRAHRGLGPSPSPHVHGRPCRHGRGHVQHPAAPASDEGRPQTAEPVVSTRSSFPHEQRVDPRGRRPVCRH</sequence>
<protein>
    <submittedName>
        <fullName evidence="2">Unannotated protein</fullName>
    </submittedName>
</protein>
<feature type="compositionally biased region" description="Basic and acidic residues" evidence="1">
    <location>
        <begin position="18"/>
        <end position="42"/>
    </location>
</feature>
<dbReference type="AlphaFoldDB" id="A0A6J6UNU8"/>
<feature type="compositionally biased region" description="Basic and acidic residues" evidence="1">
    <location>
        <begin position="91"/>
        <end position="106"/>
    </location>
</feature>
<gene>
    <name evidence="2" type="ORF">UFOPK2810_01308</name>
</gene>
<feature type="compositionally biased region" description="Basic residues" evidence="1">
    <location>
        <begin position="150"/>
        <end position="162"/>
    </location>
</feature>
<feature type="region of interest" description="Disordered" evidence="1">
    <location>
        <begin position="1"/>
        <end position="46"/>
    </location>
</feature>
<accession>A0A6J6UNU8</accession>
<dbReference type="EMBL" id="CAEZYZ010000240">
    <property type="protein sequence ID" value="CAB4760229.1"/>
    <property type="molecule type" value="Genomic_DNA"/>
</dbReference>
<feature type="compositionally biased region" description="Basic residues" evidence="1">
    <location>
        <begin position="107"/>
        <end position="123"/>
    </location>
</feature>